<dbReference type="Proteomes" id="UP001501455">
    <property type="component" value="Unassembled WGS sequence"/>
</dbReference>
<organism evidence="2 3">
    <name type="scientific">Streptomyces prasinosporus</name>
    <dbReference type="NCBI Taxonomy" id="68256"/>
    <lineage>
        <taxon>Bacteria</taxon>
        <taxon>Bacillati</taxon>
        <taxon>Actinomycetota</taxon>
        <taxon>Actinomycetes</taxon>
        <taxon>Kitasatosporales</taxon>
        <taxon>Streptomycetaceae</taxon>
        <taxon>Streptomyces</taxon>
        <taxon>Streptomyces albogriseolus group</taxon>
    </lineage>
</organism>
<feature type="compositionally biased region" description="Low complexity" evidence="1">
    <location>
        <begin position="49"/>
        <end position="61"/>
    </location>
</feature>
<feature type="compositionally biased region" description="Basic and acidic residues" evidence="1">
    <location>
        <begin position="96"/>
        <end position="123"/>
    </location>
</feature>
<evidence type="ECO:0000313" key="3">
    <source>
        <dbReference type="Proteomes" id="UP001501455"/>
    </source>
</evidence>
<feature type="compositionally biased region" description="Basic and acidic residues" evidence="1">
    <location>
        <begin position="136"/>
        <end position="149"/>
    </location>
</feature>
<proteinExistence type="predicted"/>
<feature type="region of interest" description="Disordered" evidence="1">
    <location>
        <begin position="46"/>
        <end position="160"/>
    </location>
</feature>
<gene>
    <name evidence="2" type="ORF">GCM10019016_058620</name>
</gene>
<protein>
    <submittedName>
        <fullName evidence="2">Uncharacterized protein</fullName>
    </submittedName>
</protein>
<name>A0ABP6TVM3_9ACTN</name>
<sequence length="160" mass="16986">MVLSDGAQSTRAAWRASRTEALCTRGARFVTGADLVRVARAPAPEPWHATQTAPAAADDPTGIVTDGGRRRVNPGPADGPRGCLLPRTSGGLGREAPARAGREGTADLAAYRRDPERNREARAEHRRPARKGNAAVRKDGGERAPRDLHGFLPGAERTGR</sequence>
<evidence type="ECO:0000256" key="1">
    <source>
        <dbReference type="SAM" id="MobiDB-lite"/>
    </source>
</evidence>
<evidence type="ECO:0000313" key="2">
    <source>
        <dbReference type="EMBL" id="GAA3498759.1"/>
    </source>
</evidence>
<keyword evidence="3" id="KW-1185">Reference proteome</keyword>
<reference evidence="3" key="1">
    <citation type="journal article" date="2019" name="Int. J. Syst. Evol. Microbiol.">
        <title>The Global Catalogue of Microorganisms (GCM) 10K type strain sequencing project: providing services to taxonomists for standard genome sequencing and annotation.</title>
        <authorList>
            <consortium name="The Broad Institute Genomics Platform"/>
            <consortium name="The Broad Institute Genome Sequencing Center for Infectious Disease"/>
            <person name="Wu L."/>
            <person name="Ma J."/>
        </authorList>
    </citation>
    <scope>NUCLEOTIDE SEQUENCE [LARGE SCALE GENOMIC DNA]</scope>
    <source>
        <strain evidence="3">JCM 4816</strain>
    </source>
</reference>
<dbReference type="EMBL" id="BAAAXF010000039">
    <property type="protein sequence ID" value="GAA3498759.1"/>
    <property type="molecule type" value="Genomic_DNA"/>
</dbReference>
<comment type="caution">
    <text evidence="2">The sequence shown here is derived from an EMBL/GenBank/DDBJ whole genome shotgun (WGS) entry which is preliminary data.</text>
</comment>
<accession>A0ABP6TVM3</accession>